<proteinExistence type="predicted"/>
<protein>
    <recommendedName>
        <fullName evidence="3">TPR domain protein</fullName>
    </recommendedName>
</protein>
<organism evidence="1 2">
    <name type="scientific">Pseudomassariella vexata</name>
    <dbReference type="NCBI Taxonomy" id="1141098"/>
    <lineage>
        <taxon>Eukaryota</taxon>
        <taxon>Fungi</taxon>
        <taxon>Dikarya</taxon>
        <taxon>Ascomycota</taxon>
        <taxon>Pezizomycotina</taxon>
        <taxon>Sordariomycetes</taxon>
        <taxon>Xylariomycetidae</taxon>
        <taxon>Amphisphaeriales</taxon>
        <taxon>Pseudomassariaceae</taxon>
        <taxon>Pseudomassariella</taxon>
    </lineage>
</organism>
<dbReference type="PANTHER" id="PTHR45588">
    <property type="entry name" value="TPR DOMAIN-CONTAINING PROTEIN"/>
    <property type="match status" value="1"/>
</dbReference>
<dbReference type="OrthoDB" id="414774at2759"/>
<dbReference type="GeneID" id="63772933"/>
<dbReference type="PANTHER" id="PTHR45588:SF1">
    <property type="entry name" value="WW DOMAIN-CONTAINING PROTEIN"/>
    <property type="match status" value="1"/>
</dbReference>
<dbReference type="InParanoid" id="A0A1Y2DI60"/>
<dbReference type="EMBL" id="MCFJ01000015">
    <property type="protein sequence ID" value="ORY58918.1"/>
    <property type="molecule type" value="Genomic_DNA"/>
</dbReference>
<dbReference type="AlphaFoldDB" id="A0A1Y2DI60"/>
<dbReference type="RefSeq" id="XP_040711730.1">
    <property type="nucleotide sequence ID" value="XM_040856721.1"/>
</dbReference>
<dbReference type="SUPFAM" id="SSF48452">
    <property type="entry name" value="TPR-like"/>
    <property type="match status" value="1"/>
</dbReference>
<name>A0A1Y2DI60_9PEZI</name>
<sequence>MAPSASSENNYYDLGSYRRTVTAGNDEAGRWFNRGLIWCYGFNHEEAVKCFEQAIACDSSCAMAYWGIAYALGPNYNKPWDFFDATELETTVQRTHRAVTMAKRSIESCSPVEQALVRALEFRYPHEHADEDCSIWNKGYAEAMERVYRDFPDDLDAATLCADAMMNLTPWQLWDLKTGKPAYAARTIDIQRILNRAMTQGGGMQHPGILHLYIHLMEMSPTPEAALAAANHLRGLVPDAGHLNHMSTHIDVLVGDYGQGIKSNQQAIRADEKFLALAGPLKFYTLYRMHDYHFCIYSAMFAGQSNVALDTVTRMEESLSEELLRVQSPPMADWLEGFLAMRVHALIRFGCWQDIIDLPIPSDGVLYCVTAAMTHYAKVVALAATGNIARAVEEQECFNQAVKVVPDSRMLFNNKCTDILRVAEAMMQGEIFYRRGLYEKAFTHLREAISREDELPYDEPWGWMQPARHAYGALLLEQGYLEEAAAVYAQDLGFDDKLARALHHPANVWALHGYYECMVSLGRSDEASRVQPQLQKALQMADVPIKASCFCRLSAVGVEGR</sequence>
<comment type="caution">
    <text evidence="1">The sequence shown here is derived from an EMBL/GenBank/DDBJ whole genome shotgun (WGS) entry which is preliminary data.</text>
</comment>
<evidence type="ECO:0000313" key="2">
    <source>
        <dbReference type="Proteomes" id="UP000193689"/>
    </source>
</evidence>
<evidence type="ECO:0008006" key="3">
    <source>
        <dbReference type="Google" id="ProtNLM"/>
    </source>
</evidence>
<gene>
    <name evidence="1" type="ORF">BCR38DRAFT_352674</name>
</gene>
<dbReference type="Proteomes" id="UP000193689">
    <property type="component" value="Unassembled WGS sequence"/>
</dbReference>
<keyword evidence="2" id="KW-1185">Reference proteome</keyword>
<dbReference type="Gene3D" id="1.25.40.10">
    <property type="entry name" value="Tetratricopeptide repeat domain"/>
    <property type="match status" value="2"/>
</dbReference>
<dbReference type="STRING" id="1141098.A0A1Y2DI60"/>
<dbReference type="SMART" id="SM00028">
    <property type="entry name" value="TPR"/>
    <property type="match status" value="3"/>
</dbReference>
<dbReference type="InterPro" id="IPR011990">
    <property type="entry name" value="TPR-like_helical_dom_sf"/>
</dbReference>
<accession>A0A1Y2DI60</accession>
<reference evidence="1 2" key="1">
    <citation type="submission" date="2016-07" db="EMBL/GenBank/DDBJ databases">
        <title>Pervasive Adenine N6-methylation of Active Genes in Fungi.</title>
        <authorList>
            <consortium name="DOE Joint Genome Institute"/>
            <person name="Mondo S.J."/>
            <person name="Dannebaum R.O."/>
            <person name="Kuo R.C."/>
            <person name="Labutti K."/>
            <person name="Haridas S."/>
            <person name="Kuo A."/>
            <person name="Salamov A."/>
            <person name="Ahrendt S.R."/>
            <person name="Lipzen A."/>
            <person name="Sullivan W."/>
            <person name="Andreopoulos W.B."/>
            <person name="Clum A."/>
            <person name="Lindquist E."/>
            <person name="Daum C."/>
            <person name="Ramamoorthy G.K."/>
            <person name="Gryganskyi A."/>
            <person name="Culley D."/>
            <person name="Magnuson J.K."/>
            <person name="James T.Y."/>
            <person name="O'Malley M.A."/>
            <person name="Stajich J.E."/>
            <person name="Spatafora J.W."/>
            <person name="Visel A."/>
            <person name="Grigoriev I.V."/>
        </authorList>
    </citation>
    <scope>NUCLEOTIDE SEQUENCE [LARGE SCALE GENOMIC DNA]</scope>
    <source>
        <strain evidence="1 2">CBS 129021</strain>
    </source>
</reference>
<evidence type="ECO:0000313" key="1">
    <source>
        <dbReference type="EMBL" id="ORY58918.1"/>
    </source>
</evidence>
<dbReference type="InterPro" id="IPR019734">
    <property type="entry name" value="TPR_rpt"/>
</dbReference>